<organism evidence="1 2">
    <name type="scientific">Lysinibacillus louembei</name>
    <dbReference type="NCBI Taxonomy" id="1470088"/>
    <lineage>
        <taxon>Bacteria</taxon>
        <taxon>Bacillati</taxon>
        <taxon>Bacillota</taxon>
        <taxon>Bacilli</taxon>
        <taxon>Bacillales</taxon>
        <taxon>Bacillaceae</taxon>
        <taxon>Lysinibacillus</taxon>
    </lineage>
</organism>
<dbReference type="Proteomes" id="UP001322664">
    <property type="component" value="Chromosome"/>
</dbReference>
<keyword evidence="2" id="KW-1185">Reference proteome</keyword>
<gene>
    <name evidence="1" type="ORF">R6U77_09305</name>
</gene>
<protein>
    <submittedName>
        <fullName evidence="1">Uncharacterized protein</fullName>
    </submittedName>
</protein>
<name>A0ABZ0S3B8_9BACI</name>
<reference evidence="1 2" key="1">
    <citation type="submission" date="2023-09" db="EMBL/GenBank/DDBJ databases">
        <authorList>
            <person name="Page C.A."/>
            <person name="Perez-Diaz I.M."/>
        </authorList>
    </citation>
    <scope>NUCLEOTIDE SEQUENCE [LARGE SCALE GENOMIC DNA]</scope>
    <source>
        <strain evidence="1 2">Ll15</strain>
    </source>
</reference>
<dbReference type="EMBL" id="CP137624">
    <property type="protein sequence ID" value="WPK13819.1"/>
    <property type="molecule type" value="Genomic_DNA"/>
</dbReference>
<evidence type="ECO:0000313" key="2">
    <source>
        <dbReference type="Proteomes" id="UP001322664"/>
    </source>
</evidence>
<evidence type="ECO:0000313" key="1">
    <source>
        <dbReference type="EMBL" id="WPK13819.1"/>
    </source>
</evidence>
<accession>A0ABZ0S3B8</accession>
<proteinExistence type="predicted"/>
<sequence length="78" mass="9174">MSVSIYYTCERNEALTIEEQNKIHAIINDYNENFQWSDIAETFYVYEQGSDDTTIIFQGSTKLPLVDDYEVVVQTLFY</sequence>
<dbReference type="RefSeq" id="WP_319838252.1">
    <property type="nucleotide sequence ID" value="NZ_CP137624.1"/>
</dbReference>